<gene>
    <name evidence="1" type="ORF">KTO63_17980</name>
</gene>
<name>A0A9E2SCX6_9BACT</name>
<dbReference type="AlphaFoldDB" id="A0A9E2SCX6"/>
<dbReference type="Proteomes" id="UP000812270">
    <property type="component" value="Unassembled WGS sequence"/>
</dbReference>
<protein>
    <submittedName>
        <fullName evidence="1">Uncharacterized protein</fullName>
    </submittedName>
</protein>
<reference evidence="1" key="1">
    <citation type="submission" date="2021-06" db="EMBL/GenBank/DDBJ databases">
        <authorList>
            <person name="Huq M.A."/>
        </authorList>
    </citation>
    <scope>NUCLEOTIDE SEQUENCE</scope>
    <source>
        <strain evidence="1">MAH-26</strain>
    </source>
</reference>
<dbReference type="EMBL" id="JAHSPG010000014">
    <property type="protein sequence ID" value="MBV4359062.1"/>
    <property type="molecule type" value="Genomic_DNA"/>
</dbReference>
<evidence type="ECO:0000313" key="1">
    <source>
        <dbReference type="EMBL" id="MBV4359062.1"/>
    </source>
</evidence>
<comment type="caution">
    <text evidence="1">The sequence shown here is derived from an EMBL/GenBank/DDBJ whole genome shotgun (WGS) entry which is preliminary data.</text>
</comment>
<sequence>MKTTFYVILNIKTIKGIESFGKLEIGNNHMVARRLFGMLKGRPVNSDEGFIHMDLMETREGLPMNLEVLHCTLAELGENIQTITKEVFKCQTLQDGRY</sequence>
<accession>A0A9E2SCX6</accession>
<keyword evidence="2" id="KW-1185">Reference proteome</keyword>
<dbReference type="RefSeq" id="WP_217792904.1">
    <property type="nucleotide sequence ID" value="NZ_JAHSPG010000014.1"/>
</dbReference>
<proteinExistence type="predicted"/>
<organism evidence="1 2">
    <name type="scientific">Pinibacter aurantiacus</name>
    <dbReference type="NCBI Taxonomy" id="2851599"/>
    <lineage>
        <taxon>Bacteria</taxon>
        <taxon>Pseudomonadati</taxon>
        <taxon>Bacteroidota</taxon>
        <taxon>Chitinophagia</taxon>
        <taxon>Chitinophagales</taxon>
        <taxon>Chitinophagaceae</taxon>
        <taxon>Pinibacter</taxon>
    </lineage>
</organism>
<evidence type="ECO:0000313" key="2">
    <source>
        <dbReference type="Proteomes" id="UP000812270"/>
    </source>
</evidence>